<evidence type="ECO:0000256" key="4">
    <source>
        <dbReference type="ARBA" id="ARBA00022679"/>
    </source>
</evidence>
<evidence type="ECO:0000256" key="5">
    <source>
        <dbReference type="ARBA" id="ARBA00022691"/>
    </source>
</evidence>
<evidence type="ECO:0000256" key="3">
    <source>
        <dbReference type="ARBA" id="ARBA00022603"/>
    </source>
</evidence>
<dbReference type="PANTHER" id="PTHR23417:SF14">
    <property type="entry name" value="PENTACOTRIPEPTIDE-REPEAT REGION OF PRORP DOMAIN-CONTAINING PROTEIN"/>
    <property type="match status" value="1"/>
</dbReference>
<feature type="non-terminal residue" evidence="8">
    <location>
        <position position="200"/>
    </location>
</feature>
<feature type="non-terminal residue" evidence="8">
    <location>
        <position position="1"/>
    </location>
</feature>
<keyword evidence="5" id="KW-0949">S-adenosyl-L-methionine</keyword>
<feature type="coiled-coil region" evidence="7">
    <location>
        <begin position="92"/>
        <end position="119"/>
    </location>
</feature>
<dbReference type="EMBL" id="UINC01108492">
    <property type="protein sequence ID" value="SVC74631.1"/>
    <property type="molecule type" value="Genomic_DNA"/>
</dbReference>
<name>A0A382PRL8_9ZZZZ</name>
<evidence type="ECO:0000256" key="7">
    <source>
        <dbReference type="SAM" id="Coils"/>
    </source>
</evidence>
<organism evidence="8">
    <name type="scientific">marine metagenome</name>
    <dbReference type="NCBI Taxonomy" id="408172"/>
    <lineage>
        <taxon>unclassified sequences</taxon>
        <taxon>metagenomes</taxon>
        <taxon>ecological metagenomes</taxon>
    </lineage>
</organism>
<keyword evidence="3" id="KW-0489">Methyltransferase</keyword>
<proteinExistence type="inferred from homology"/>
<evidence type="ECO:0000256" key="1">
    <source>
        <dbReference type="ARBA" id="ARBA00000142"/>
    </source>
</evidence>
<protein>
    <recommendedName>
        <fullName evidence="2">tRNA (guanine(46)-N(7))-methyltransferase</fullName>
        <ecNumber evidence="2">2.1.1.33</ecNumber>
    </recommendedName>
</protein>
<dbReference type="GO" id="GO:0008176">
    <property type="term" value="F:tRNA (guanine(46)-N7)-methyltransferase activity"/>
    <property type="evidence" value="ECO:0007669"/>
    <property type="project" value="UniProtKB-EC"/>
</dbReference>
<dbReference type="InterPro" id="IPR029063">
    <property type="entry name" value="SAM-dependent_MTases_sf"/>
</dbReference>
<keyword evidence="7" id="KW-0175">Coiled coil</keyword>
<evidence type="ECO:0000256" key="2">
    <source>
        <dbReference type="ARBA" id="ARBA00011977"/>
    </source>
</evidence>
<gene>
    <name evidence="8" type="ORF">METZ01_LOCUS327485</name>
</gene>
<dbReference type="AlphaFoldDB" id="A0A382PRL8"/>
<keyword evidence="6" id="KW-0819">tRNA processing</keyword>
<dbReference type="PANTHER" id="PTHR23417">
    <property type="entry name" value="3-DEOXY-D-MANNO-OCTULOSONIC-ACID TRANSFERASE/TRNA GUANINE-N 7 - -METHYLTRANSFERASE"/>
    <property type="match status" value="1"/>
</dbReference>
<accession>A0A382PRL8</accession>
<dbReference type="NCBIfam" id="TIGR00091">
    <property type="entry name" value="tRNA (guanosine(46)-N7)-methyltransferase TrmB"/>
    <property type="match status" value="1"/>
</dbReference>
<reference evidence="8" key="1">
    <citation type="submission" date="2018-05" db="EMBL/GenBank/DDBJ databases">
        <authorList>
            <person name="Lanie J.A."/>
            <person name="Ng W.-L."/>
            <person name="Kazmierczak K.M."/>
            <person name="Andrzejewski T.M."/>
            <person name="Davidsen T.M."/>
            <person name="Wayne K.J."/>
            <person name="Tettelin H."/>
            <person name="Glass J.I."/>
            <person name="Rusch D."/>
            <person name="Podicherti R."/>
            <person name="Tsui H.-C.T."/>
            <person name="Winkler M.E."/>
        </authorList>
    </citation>
    <scope>NUCLEOTIDE SEQUENCE</scope>
</reference>
<dbReference type="PROSITE" id="PS51625">
    <property type="entry name" value="SAM_MT_TRMB"/>
    <property type="match status" value="1"/>
</dbReference>
<dbReference type="Gene3D" id="3.40.50.150">
    <property type="entry name" value="Vaccinia Virus protein VP39"/>
    <property type="match status" value="1"/>
</dbReference>
<dbReference type="Pfam" id="PF02390">
    <property type="entry name" value="Methyltransf_4"/>
    <property type="match status" value="1"/>
</dbReference>
<evidence type="ECO:0000313" key="8">
    <source>
        <dbReference type="EMBL" id="SVC74631.1"/>
    </source>
</evidence>
<dbReference type="HAMAP" id="MF_01057">
    <property type="entry name" value="tRNA_methyltr_TrmB"/>
    <property type="match status" value="1"/>
</dbReference>
<evidence type="ECO:0000256" key="6">
    <source>
        <dbReference type="ARBA" id="ARBA00022694"/>
    </source>
</evidence>
<dbReference type="EC" id="2.1.1.33" evidence="2"/>
<dbReference type="GO" id="GO:0043527">
    <property type="term" value="C:tRNA methyltransferase complex"/>
    <property type="evidence" value="ECO:0007669"/>
    <property type="project" value="TreeGrafter"/>
</dbReference>
<dbReference type="InterPro" id="IPR055361">
    <property type="entry name" value="tRNA_methyltr_TrmB_bact"/>
</dbReference>
<dbReference type="InterPro" id="IPR003358">
    <property type="entry name" value="tRNA_(Gua-N-7)_MeTrfase_Trmb"/>
</dbReference>
<dbReference type="CDD" id="cd02440">
    <property type="entry name" value="AdoMet_MTases"/>
    <property type="match status" value="1"/>
</dbReference>
<sequence>MDSLGGNKSYVLRKGRITTAQKKAVELFWHEYGVEDRKSSINLNSFFSKKRKILLEIGFGSGENLIYLAENLGDISFVGIEVYDSGIGSLINKAKQKELKNLKIIRKDAEEVLGTFEKETFEFILLFFPDPWPKKKHQKRRLVNNEFIDLLKKTLKIGGVFYCKTDSKDYYLEIKTKFLKSKGWLRLKKNQLPEVFLDSP</sequence>
<comment type="catalytic activity">
    <reaction evidence="1">
        <text>guanosine(46) in tRNA + S-adenosyl-L-methionine = N(7)-methylguanosine(46) in tRNA + S-adenosyl-L-homocysteine</text>
        <dbReference type="Rhea" id="RHEA:42708"/>
        <dbReference type="Rhea" id="RHEA-COMP:10188"/>
        <dbReference type="Rhea" id="RHEA-COMP:10189"/>
        <dbReference type="ChEBI" id="CHEBI:57856"/>
        <dbReference type="ChEBI" id="CHEBI:59789"/>
        <dbReference type="ChEBI" id="CHEBI:74269"/>
        <dbReference type="ChEBI" id="CHEBI:74480"/>
        <dbReference type="EC" id="2.1.1.33"/>
    </reaction>
</comment>
<keyword evidence="4" id="KW-0808">Transferase</keyword>
<dbReference type="SUPFAM" id="SSF53335">
    <property type="entry name" value="S-adenosyl-L-methionine-dependent methyltransferases"/>
    <property type="match status" value="1"/>
</dbReference>